<organism evidence="1 2">
    <name type="scientific">Pseudomonas phage Phabio</name>
    <dbReference type="NCBI Taxonomy" id="2006668"/>
    <lineage>
        <taxon>Viruses</taxon>
        <taxon>Duplodnaviria</taxon>
        <taxon>Heunggongvirae</taxon>
        <taxon>Uroviricota</taxon>
        <taxon>Caudoviricetes</taxon>
        <taxon>Chimalliviridae</taxon>
        <taxon>Phabiovirus</taxon>
        <taxon>Phabiovirus phabio</taxon>
    </lineage>
</organism>
<dbReference type="Proteomes" id="UP000225448">
    <property type="component" value="Segment"/>
</dbReference>
<evidence type="ECO:0000313" key="2">
    <source>
        <dbReference type="Proteomes" id="UP000225448"/>
    </source>
</evidence>
<evidence type="ECO:0000313" key="1">
    <source>
        <dbReference type="EMBL" id="ARV76632.1"/>
    </source>
</evidence>
<dbReference type="EMBL" id="MF042360">
    <property type="protein sequence ID" value="ARV76632.1"/>
    <property type="molecule type" value="Genomic_DNA"/>
</dbReference>
<proteinExistence type="predicted"/>
<name>A0A1Y0ST44_9CAUD</name>
<sequence>MTDIKTIPGIDNAKLTKLARSLILNADDPDNTKMLKALTVVVDGTPPEAITLSFDEVEGLINIMDLYRPIKARLDITQWVMMTYQLNDLIDLLETGYLITEYILELDAQTKVVTFEGIITEAKCIPEHPEYDPSVVSSPKLFSFTLGDFDIIQQIAVTRLMAQKDPKFEPVAGTFDISWTYVFKDSTVTFETKGLGE</sequence>
<protein>
    <submittedName>
        <fullName evidence="1">Uncharacterized protein</fullName>
    </submittedName>
</protein>
<keyword evidence="2" id="KW-1185">Reference proteome</keyword>
<gene>
    <name evidence="1" type="ORF">PHABIO_1</name>
</gene>
<accession>A0A1Y0ST44</accession>
<reference evidence="1 2" key="1">
    <citation type="submission" date="2017-05" db="EMBL/GenBank/DDBJ databases">
        <authorList>
            <person name="Song R."/>
            <person name="Chenine A.L."/>
            <person name="Ruprecht R.M."/>
        </authorList>
    </citation>
    <scope>NUCLEOTIDE SEQUENCE [LARGE SCALE GENOMIC DNA]</scope>
</reference>